<evidence type="ECO:0000256" key="12">
    <source>
        <dbReference type="RuleBase" id="RU362007"/>
    </source>
</evidence>
<keyword evidence="4 12" id="KW-0808">Transferase</keyword>
<dbReference type="Gene3D" id="3.40.367.20">
    <property type="match status" value="1"/>
</dbReference>
<keyword evidence="5 12" id="KW-0547">Nucleotide-binding</keyword>
<dbReference type="GeneID" id="136803713"/>
<comment type="pathway">
    <text evidence="1">Carbohydrate degradation; glycolysis; D-glyceraldehyde 3-phosphate and glycerone phosphate from D-glucose: step 1/4.</text>
</comment>
<name>A0A7M5VFT6_9CNID</name>
<dbReference type="OrthoDB" id="419537at2759"/>
<dbReference type="UniPathway" id="UPA00242"/>
<sequence length="461" mass="51325">MYPATHQCAPGAWEKEKVKTLLKKFEFPRESAEELISKMNEDFSYGLKNGGDYHSPVKMLLTYVHGLPDGTETGDYFALDLGGTNFRVLLVKLNDGNVSMSHETFPISQEIMKGDADGLFGYIAECLAKFAKLKLGQETRKLGTVGFTFSFPVRQESLTCGSLIKWTKGFDVDDVEDHDVVALLQQAIEKRNEIEVEQIALLNDTTGVMMSCAYNDPDVMVGMILGTGSNACYMEKLEYVGKWFHPQSPYKECIINTEWGAYGDMDELQSVSTSYDKIVDEESLYPGKQLFEKMISGMYLGEIVRQCILSLIKDFVLFRGYISPQLSKKDSFTTIYVSEFCSGDAMKCVNILHQLGYEAATIEDCHVMQDICIAVSLRAARLAAAGLTCILRRLKRSSVSVAMDGSLYKKHPTFKRFMHQALEEFLPTTQVNLRLAEDGSGRGAAVVAAVAQRLAKTALVD</sequence>
<dbReference type="PROSITE" id="PS00378">
    <property type="entry name" value="HEXOKINASE_1"/>
    <property type="match status" value="1"/>
</dbReference>
<comment type="pathway">
    <text evidence="2">Carbohydrate metabolism; hexose metabolism.</text>
</comment>
<dbReference type="PRINTS" id="PR00475">
    <property type="entry name" value="HEXOKINASE"/>
</dbReference>
<dbReference type="InterPro" id="IPR019807">
    <property type="entry name" value="Hexokinase_BS"/>
</dbReference>
<dbReference type="Pfam" id="PF00349">
    <property type="entry name" value="Hexokinase_1"/>
    <property type="match status" value="1"/>
</dbReference>
<dbReference type="InterPro" id="IPR001312">
    <property type="entry name" value="Hexokinase"/>
</dbReference>
<keyword evidence="16" id="KW-1185">Reference proteome</keyword>
<dbReference type="FunFam" id="3.30.420.40:FF:000805">
    <property type="entry name" value="Hexokinase-2"/>
    <property type="match status" value="1"/>
</dbReference>
<reference evidence="15" key="1">
    <citation type="submission" date="2021-01" db="UniProtKB">
        <authorList>
            <consortium name="EnsemblMetazoa"/>
        </authorList>
    </citation>
    <scope>IDENTIFICATION</scope>
</reference>
<dbReference type="GO" id="GO:0008865">
    <property type="term" value="F:fructokinase activity"/>
    <property type="evidence" value="ECO:0007669"/>
    <property type="project" value="TreeGrafter"/>
</dbReference>
<comment type="catalytic activity">
    <reaction evidence="10">
        <text>D-fructose + ATP = D-fructose 6-phosphate + ADP + H(+)</text>
        <dbReference type="Rhea" id="RHEA:16125"/>
        <dbReference type="ChEBI" id="CHEBI:15378"/>
        <dbReference type="ChEBI" id="CHEBI:30616"/>
        <dbReference type="ChEBI" id="CHEBI:37721"/>
        <dbReference type="ChEBI" id="CHEBI:61527"/>
        <dbReference type="ChEBI" id="CHEBI:456216"/>
        <dbReference type="EC" id="2.7.1.1"/>
    </reaction>
    <physiologicalReaction direction="left-to-right" evidence="10">
        <dbReference type="Rhea" id="RHEA:16126"/>
    </physiologicalReaction>
</comment>
<dbReference type="Pfam" id="PF03727">
    <property type="entry name" value="Hexokinase_2"/>
    <property type="match status" value="1"/>
</dbReference>
<dbReference type="AlphaFoldDB" id="A0A7M5VFT6"/>
<evidence type="ECO:0000256" key="1">
    <source>
        <dbReference type="ARBA" id="ARBA00004888"/>
    </source>
</evidence>
<dbReference type="GO" id="GO:0005524">
    <property type="term" value="F:ATP binding"/>
    <property type="evidence" value="ECO:0007669"/>
    <property type="project" value="UniProtKB-UniRule"/>
</dbReference>
<keyword evidence="6 12" id="KW-0418">Kinase</keyword>
<dbReference type="InterPro" id="IPR022672">
    <property type="entry name" value="Hexokinase_N"/>
</dbReference>
<dbReference type="UniPathway" id="UPA00109">
    <property type="reaction ID" value="UER00180"/>
</dbReference>
<feature type="domain" description="Hexokinase C-terminal" evidence="14">
    <location>
        <begin position="221"/>
        <end position="450"/>
    </location>
</feature>
<evidence type="ECO:0000256" key="8">
    <source>
        <dbReference type="ARBA" id="ARBA00023152"/>
    </source>
</evidence>
<keyword evidence="8 12" id="KW-0324">Glycolysis</keyword>
<dbReference type="EC" id="2.7.1.-" evidence="12"/>
<evidence type="ECO:0000256" key="6">
    <source>
        <dbReference type="ARBA" id="ARBA00022777"/>
    </source>
</evidence>
<evidence type="ECO:0000256" key="5">
    <source>
        <dbReference type="ARBA" id="ARBA00022741"/>
    </source>
</evidence>
<evidence type="ECO:0000313" key="15">
    <source>
        <dbReference type="EnsemblMetazoa" id="CLYHEMP011187.1"/>
    </source>
</evidence>
<keyword evidence="7 12" id="KW-0067">ATP-binding</keyword>
<dbReference type="Proteomes" id="UP000594262">
    <property type="component" value="Unplaced"/>
</dbReference>
<evidence type="ECO:0000256" key="10">
    <source>
        <dbReference type="ARBA" id="ARBA00047905"/>
    </source>
</evidence>
<dbReference type="SUPFAM" id="SSF53067">
    <property type="entry name" value="Actin-like ATPase domain"/>
    <property type="match status" value="2"/>
</dbReference>
<dbReference type="GO" id="GO:0006006">
    <property type="term" value="P:glucose metabolic process"/>
    <property type="evidence" value="ECO:0007669"/>
    <property type="project" value="TreeGrafter"/>
</dbReference>
<accession>A0A7M5VFT6</accession>
<dbReference type="GO" id="GO:0006096">
    <property type="term" value="P:glycolytic process"/>
    <property type="evidence" value="ECO:0007669"/>
    <property type="project" value="UniProtKB-UniPathway"/>
</dbReference>
<dbReference type="InterPro" id="IPR022673">
    <property type="entry name" value="Hexokinase_C"/>
</dbReference>
<evidence type="ECO:0000256" key="11">
    <source>
        <dbReference type="ARBA" id="ARBA00048160"/>
    </source>
</evidence>
<dbReference type="FunFam" id="3.40.367.20:FF:000005">
    <property type="entry name" value="Phosphotransferase"/>
    <property type="match status" value="1"/>
</dbReference>
<dbReference type="InterPro" id="IPR043129">
    <property type="entry name" value="ATPase_NBD"/>
</dbReference>
<evidence type="ECO:0000256" key="3">
    <source>
        <dbReference type="ARBA" id="ARBA00009225"/>
    </source>
</evidence>
<organism evidence="15 16">
    <name type="scientific">Clytia hemisphaerica</name>
    <dbReference type="NCBI Taxonomy" id="252671"/>
    <lineage>
        <taxon>Eukaryota</taxon>
        <taxon>Metazoa</taxon>
        <taxon>Cnidaria</taxon>
        <taxon>Hydrozoa</taxon>
        <taxon>Hydroidolina</taxon>
        <taxon>Leptothecata</taxon>
        <taxon>Obeliida</taxon>
        <taxon>Clytiidae</taxon>
        <taxon>Clytia</taxon>
    </lineage>
</organism>
<comment type="catalytic activity">
    <reaction evidence="11">
        <text>D-glucose + ATP = D-glucose 6-phosphate + ADP + H(+)</text>
        <dbReference type="Rhea" id="RHEA:17825"/>
        <dbReference type="ChEBI" id="CHEBI:4167"/>
        <dbReference type="ChEBI" id="CHEBI:15378"/>
        <dbReference type="ChEBI" id="CHEBI:30616"/>
        <dbReference type="ChEBI" id="CHEBI:61548"/>
        <dbReference type="ChEBI" id="CHEBI:456216"/>
        <dbReference type="EC" id="2.7.1.1"/>
    </reaction>
    <physiologicalReaction direction="left-to-right" evidence="11">
        <dbReference type="Rhea" id="RHEA:17826"/>
    </physiologicalReaction>
</comment>
<proteinExistence type="inferred from homology"/>
<dbReference type="Gene3D" id="3.30.420.40">
    <property type="match status" value="1"/>
</dbReference>
<evidence type="ECO:0000256" key="9">
    <source>
        <dbReference type="ARBA" id="ARBA00044613"/>
    </source>
</evidence>
<dbReference type="GO" id="GO:0005739">
    <property type="term" value="C:mitochondrion"/>
    <property type="evidence" value="ECO:0007669"/>
    <property type="project" value="TreeGrafter"/>
</dbReference>
<feature type="domain" description="Hexokinase N-terminal" evidence="13">
    <location>
        <begin position="18"/>
        <end position="214"/>
    </location>
</feature>
<dbReference type="GO" id="GO:0004340">
    <property type="term" value="F:glucokinase activity"/>
    <property type="evidence" value="ECO:0007669"/>
    <property type="project" value="TreeGrafter"/>
</dbReference>
<evidence type="ECO:0000313" key="16">
    <source>
        <dbReference type="Proteomes" id="UP000594262"/>
    </source>
</evidence>
<dbReference type="PANTHER" id="PTHR19443:SF16">
    <property type="entry name" value="HEXOKINASE TYPE 1-RELATED"/>
    <property type="match status" value="1"/>
</dbReference>
<dbReference type="PANTHER" id="PTHR19443">
    <property type="entry name" value="HEXOKINASE"/>
    <property type="match status" value="1"/>
</dbReference>
<evidence type="ECO:0000256" key="2">
    <source>
        <dbReference type="ARBA" id="ARBA00005028"/>
    </source>
</evidence>
<evidence type="ECO:0000256" key="7">
    <source>
        <dbReference type="ARBA" id="ARBA00022840"/>
    </source>
</evidence>
<dbReference type="GO" id="GO:0005536">
    <property type="term" value="F:D-glucose binding"/>
    <property type="evidence" value="ECO:0007669"/>
    <property type="project" value="InterPro"/>
</dbReference>
<evidence type="ECO:0000256" key="4">
    <source>
        <dbReference type="ARBA" id="ARBA00022679"/>
    </source>
</evidence>
<dbReference type="GO" id="GO:0005829">
    <property type="term" value="C:cytosol"/>
    <property type="evidence" value="ECO:0007669"/>
    <property type="project" value="TreeGrafter"/>
</dbReference>
<comment type="catalytic activity">
    <reaction evidence="9">
        <text>a D-hexose + ATP = a D-hexose 6-phosphate + ADP + H(+)</text>
        <dbReference type="Rhea" id="RHEA:22740"/>
        <dbReference type="ChEBI" id="CHEBI:4194"/>
        <dbReference type="ChEBI" id="CHEBI:15378"/>
        <dbReference type="ChEBI" id="CHEBI:30616"/>
        <dbReference type="ChEBI" id="CHEBI:229467"/>
        <dbReference type="ChEBI" id="CHEBI:456216"/>
        <dbReference type="EC" id="2.7.1.1"/>
    </reaction>
    <physiologicalReaction direction="left-to-right" evidence="9">
        <dbReference type="Rhea" id="RHEA:22741"/>
    </physiologicalReaction>
</comment>
<comment type="similarity">
    <text evidence="3 12">Belongs to the hexokinase family.</text>
</comment>
<evidence type="ECO:0000259" key="13">
    <source>
        <dbReference type="Pfam" id="PF00349"/>
    </source>
</evidence>
<protein>
    <recommendedName>
        <fullName evidence="12">Phosphotransferase</fullName>
        <ecNumber evidence="12">2.7.1.-</ecNumber>
    </recommendedName>
</protein>
<dbReference type="PROSITE" id="PS51748">
    <property type="entry name" value="HEXOKINASE_2"/>
    <property type="match status" value="1"/>
</dbReference>
<dbReference type="EnsemblMetazoa" id="CLYHEMT011187.1">
    <property type="protein sequence ID" value="CLYHEMP011187.1"/>
    <property type="gene ID" value="CLYHEMG011187"/>
</dbReference>
<dbReference type="RefSeq" id="XP_066916535.1">
    <property type="nucleotide sequence ID" value="XM_067060434.1"/>
</dbReference>
<evidence type="ECO:0000259" key="14">
    <source>
        <dbReference type="Pfam" id="PF03727"/>
    </source>
</evidence>
<dbReference type="GO" id="GO:0001678">
    <property type="term" value="P:intracellular glucose homeostasis"/>
    <property type="evidence" value="ECO:0007669"/>
    <property type="project" value="InterPro"/>
</dbReference>